<evidence type="ECO:0000256" key="1">
    <source>
        <dbReference type="SAM" id="MobiDB-lite"/>
    </source>
</evidence>
<reference evidence="2 3" key="2">
    <citation type="submission" date="2018-11" db="EMBL/GenBank/DDBJ databases">
        <authorList>
            <consortium name="Pathogen Informatics"/>
        </authorList>
    </citation>
    <scope>NUCLEOTIDE SEQUENCE [LARGE SCALE GENOMIC DNA]</scope>
</reference>
<name>A0A183H1F7_9BILA</name>
<dbReference type="AlphaFoldDB" id="A0A183H1F7"/>
<gene>
    <name evidence="2" type="ORF">OFLC_LOCUS1317</name>
</gene>
<dbReference type="STRING" id="387005.A0A183H1F7"/>
<proteinExistence type="predicted"/>
<feature type="compositionally biased region" description="Basic and acidic residues" evidence="1">
    <location>
        <begin position="31"/>
        <end position="41"/>
    </location>
</feature>
<dbReference type="EMBL" id="UZAJ01000598">
    <property type="protein sequence ID" value="VDO29093.1"/>
    <property type="molecule type" value="Genomic_DNA"/>
</dbReference>
<dbReference type="WBParaSite" id="OFLC_0000131601-mRNA-1">
    <property type="protein sequence ID" value="OFLC_0000131601-mRNA-1"/>
    <property type="gene ID" value="OFLC_0000131601"/>
</dbReference>
<accession>A0A183H1F7</accession>
<evidence type="ECO:0000313" key="3">
    <source>
        <dbReference type="Proteomes" id="UP000267606"/>
    </source>
</evidence>
<feature type="region of interest" description="Disordered" evidence="1">
    <location>
        <begin position="1"/>
        <end position="44"/>
    </location>
</feature>
<reference evidence="4" key="1">
    <citation type="submission" date="2016-06" db="UniProtKB">
        <authorList>
            <consortium name="WormBaseParasite"/>
        </authorList>
    </citation>
    <scope>IDENTIFICATION</scope>
</reference>
<evidence type="ECO:0000313" key="4">
    <source>
        <dbReference type="WBParaSite" id="OFLC_0000131601-mRNA-1"/>
    </source>
</evidence>
<feature type="compositionally biased region" description="Basic and acidic residues" evidence="1">
    <location>
        <begin position="11"/>
        <end position="23"/>
    </location>
</feature>
<organism evidence="4">
    <name type="scientific">Onchocerca flexuosa</name>
    <dbReference type="NCBI Taxonomy" id="387005"/>
    <lineage>
        <taxon>Eukaryota</taxon>
        <taxon>Metazoa</taxon>
        <taxon>Ecdysozoa</taxon>
        <taxon>Nematoda</taxon>
        <taxon>Chromadorea</taxon>
        <taxon>Rhabditida</taxon>
        <taxon>Spirurina</taxon>
        <taxon>Spiruromorpha</taxon>
        <taxon>Filarioidea</taxon>
        <taxon>Onchocercidae</taxon>
        <taxon>Onchocerca</taxon>
    </lineage>
</organism>
<evidence type="ECO:0000313" key="2">
    <source>
        <dbReference type="EMBL" id="VDO29093.1"/>
    </source>
</evidence>
<sequence>MFAPDGSLIKKKNDTKKDAKRIETNQIDDQNESRRDDENLRDIGAADIRAADGPLINGDYDSYPDEKNIRIHEESKVEANFLRRNMHDIKNNGKLQSIDDDDNNVQQKIISSSTSKLFPSNNVERAITTTGAIKPILKSSTATRLQILISDENDTSANKYENFYLASKTEDGKPHRIFPRSNQSPVQVNPSREQIFEDGNIVQLSAWQKTKNRSLHRTTIHPNHFIVRDGEIDRNEVAPLIKSKSASHANFLPKKKSEFALQQHESAEDLINLARKSQPMKLIFDGHHEKVYFI</sequence>
<keyword evidence="3" id="KW-1185">Reference proteome</keyword>
<protein>
    <submittedName>
        <fullName evidence="2 4">Uncharacterized protein</fullName>
    </submittedName>
</protein>
<dbReference type="Proteomes" id="UP000267606">
    <property type="component" value="Unassembled WGS sequence"/>
</dbReference>